<evidence type="ECO:0000256" key="3">
    <source>
        <dbReference type="ARBA" id="ARBA00022692"/>
    </source>
</evidence>
<organism evidence="8 9">
    <name type="scientific">Micractinium conductrix</name>
    <dbReference type="NCBI Taxonomy" id="554055"/>
    <lineage>
        <taxon>Eukaryota</taxon>
        <taxon>Viridiplantae</taxon>
        <taxon>Chlorophyta</taxon>
        <taxon>core chlorophytes</taxon>
        <taxon>Trebouxiophyceae</taxon>
        <taxon>Chlorellales</taxon>
        <taxon>Chlorellaceae</taxon>
        <taxon>Chlorella clade</taxon>
        <taxon>Micractinium</taxon>
    </lineage>
</organism>
<dbReference type="InterPro" id="IPR045069">
    <property type="entry name" value="MATE_euk"/>
</dbReference>
<keyword evidence="3 6" id="KW-0812">Transmembrane</keyword>
<proteinExistence type="inferred from homology"/>
<dbReference type="InterPro" id="IPR002528">
    <property type="entry name" value="MATE_fam"/>
</dbReference>
<dbReference type="GO" id="GO:0042910">
    <property type="term" value="F:xenobiotic transmembrane transporter activity"/>
    <property type="evidence" value="ECO:0007669"/>
    <property type="project" value="InterPro"/>
</dbReference>
<protein>
    <recommendedName>
        <fullName evidence="6">Protein DETOXIFICATION</fullName>
    </recommendedName>
    <alternativeName>
        <fullName evidence="6">Multidrug and toxic compound extrusion protein</fullName>
    </alternativeName>
</protein>
<dbReference type="STRING" id="554055.A0A2P6V7U3"/>
<comment type="similarity">
    <text evidence="2 6">Belongs to the multi antimicrobial extrusion (MATE) (TC 2.A.66.1) family.</text>
</comment>
<dbReference type="PANTHER" id="PTHR11206">
    <property type="entry name" value="MULTIDRUG RESISTANCE PROTEIN"/>
    <property type="match status" value="1"/>
</dbReference>
<dbReference type="Pfam" id="PF01554">
    <property type="entry name" value="MatE"/>
    <property type="match status" value="2"/>
</dbReference>
<evidence type="ECO:0000313" key="8">
    <source>
        <dbReference type="EMBL" id="PSC70154.1"/>
    </source>
</evidence>
<keyword evidence="5 6" id="KW-0472">Membrane</keyword>
<evidence type="ECO:0000256" key="6">
    <source>
        <dbReference type="RuleBase" id="RU004914"/>
    </source>
</evidence>
<feature type="compositionally biased region" description="Basic residues" evidence="7">
    <location>
        <begin position="502"/>
        <end position="512"/>
    </location>
</feature>
<accession>A0A2P6V7U3</accession>
<feature type="transmembrane region" description="Helical" evidence="6">
    <location>
        <begin position="358"/>
        <end position="378"/>
    </location>
</feature>
<gene>
    <name evidence="8" type="ORF">C2E20_6338</name>
</gene>
<comment type="caution">
    <text evidence="8">The sequence shown here is derived from an EMBL/GenBank/DDBJ whole genome shotgun (WGS) entry which is preliminary data.</text>
</comment>
<dbReference type="GO" id="GO:0015297">
    <property type="term" value="F:antiporter activity"/>
    <property type="evidence" value="ECO:0007669"/>
    <property type="project" value="InterPro"/>
</dbReference>
<comment type="caution">
    <text evidence="6">Lacks conserved residue(s) required for the propagation of feature annotation.</text>
</comment>
<dbReference type="GO" id="GO:1990961">
    <property type="term" value="P:xenobiotic detoxification by transmembrane export across the plasma membrane"/>
    <property type="evidence" value="ECO:0007669"/>
    <property type="project" value="InterPro"/>
</dbReference>
<feature type="transmembrane region" description="Helical" evidence="6">
    <location>
        <begin position="390"/>
        <end position="411"/>
    </location>
</feature>
<evidence type="ECO:0000313" key="9">
    <source>
        <dbReference type="Proteomes" id="UP000239649"/>
    </source>
</evidence>
<dbReference type="Proteomes" id="UP000239649">
    <property type="component" value="Unassembled WGS sequence"/>
</dbReference>
<reference evidence="8 9" key="1">
    <citation type="journal article" date="2018" name="Plant J.">
        <title>Genome sequences of Chlorella sorokiniana UTEX 1602 and Micractinium conductrix SAG 241.80: implications to maltose excretion by a green alga.</title>
        <authorList>
            <person name="Arriola M.B."/>
            <person name="Velmurugan N."/>
            <person name="Zhang Y."/>
            <person name="Plunkett M.H."/>
            <person name="Hondzo H."/>
            <person name="Barney B.M."/>
        </authorList>
    </citation>
    <scope>NUCLEOTIDE SEQUENCE [LARGE SCALE GENOMIC DNA]</scope>
    <source>
        <strain evidence="8 9">SAG 241.80</strain>
    </source>
</reference>
<feature type="compositionally biased region" description="Gly residues" evidence="7">
    <location>
        <begin position="448"/>
        <end position="463"/>
    </location>
</feature>
<evidence type="ECO:0000256" key="7">
    <source>
        <dbReference type="SAM" id="MobiDB-lite"/>
    </source>
</evidence>
<name>A0A2P6V7U3_9CHLO</name>
<feature type="transmembrane region" description="Helical" evidence="6">
    <location>
        <begin position="160"/>
        <end position="181"/>
    </location>
</feature>
<feature type="region of interest" description="Disordered" evidence="7">
    <location>
        <begin position="444"/>
        <end position="475"/>
    </location>
</feature>
<keyword evidence="4 6" id="KW-1133">Transmembrane helix</keyword>
<comment type="subcellular location">
    <subcellularLocation>
        <location evidence="1">Membrane</location>
        <topology evidence="1">Multi-pass membrane protein</topology>
    </subcellularLocation>
</comment>
<feature type="region of interest" description="Disordered" evidence="7">
    <location>
        <begin position="490"/>
        <end position="512"/>
    </location>
</feature>
<evidence type="ECO:0000256" key="2">
    <source>
        <dbReference type="ARBA" id="ARBA00010199"/>
    </source>
</evidence>
<dbReference type="AlphaFoldDB" id="A0A2P6V7U3"/>
<dbReference type="EMBL" id="LHPF02000021">
    <property type="protein sequence ID" value="PSC70154.1"/>
    <property type="molecule type" value="Genomic_DNA"/>
</dbReference>
<keyword evidence="9" id="KW-1185">Reference proteome</keyword>
<evidence type="ECO:0000256" key="5">
    <source>
        <dbReference type="ARBA" id="ARBA00023136"/>
    </source>
</evidence>
<dbReference type="CDD" id="cd13132">
    <property type="entry name" value="MATE_eukaryotic"/>
    <property type="match status" value="1"/>
</dbReference>
<evidence type="ECO:0000256" key="1">
    <source>
        <dbReference type="ARBA" id="ARBA00004141"/>
    </source>
</evidence>
<evidence type="ECO:0000256" key="4">
    <source>
        <dbReference type="ARBA" id="ARBA00022989"/>
    </source>
</evidence>
<feature type="transmembrane region" description="Helical" evidence="6">
    <location>
        <begin position="59"/>
        <end position="81"/>
    </location>
</feature>
<dbReference type="NCBIfam" id="TIGR00797">
    <property type="entry name" value="matE"/>
    <property type="match status" value="1"/>
</dbReference>
<feature type="transmembrane region" description="Helical" evidence="6">
    <location>
        <begin position="14"/>
        <end position="38"/>
    </location>
</feature>
<dbReference type="GO" id="GO:0016020">
    <property type="term" value="C:membrane"/>
    <property type="evidence" value="ECO:0007669"/>
    <property type="project" value="UniProtKB-SubCell"/>
</dbReference>
<feature type="transmembrane region" description="Helical" evidence="6">
    <location>
        <begin position="93"/>
        <end position="115"/>
    </location>
</feature>
<feature type="transmembrane region" description="Helical" evidence="6">
    <location>
        <begin position="127"/>
        <end position="148"/>
    </location>
</feature>
<dbReference type="OrthoDB" id="2126698at2759"/>
<sequence length="512" mass="53836">MIAIAFVGRLGEDVLSVVVLATSIYNVTGLAVLIGFASAMETFCSQAMGAGRPHLLGLVLQRALLLLSLLAAAVAACWTQVEPLLLALGQDPAIAHGTARFMLRATPALLFTAIFEAQKRYLMAQEAVRPATVVTAIALCLSPLYNWILIFKLGCGVYGAAYALDLTQATLALLLGAYCVARDRLLAGSPLATWHGLSRQAWQGWGQYCRFALPSVAMLCCEWSTFEVMVLMSGLLPDPAVSVSAMGLAINTSGLSYMAVTGLACATSVRAGHALGAGRPGDARRATWTAWRLTMCQQVVLAGGIVLARNSWPHIFTDSPPVVARTAQLLPLFALSLFGDGTNAVLQGLLRGAGRQHLGAVTNLLSYWCCGIPLAAYLAFRRGLGLEGLWWGLVCINTVQGGIMLTLAWRFDFEGQAEHAMVLLQQAAAARGAGGNADPLLHPLLPGGADGEAGRRGAGPGGTGRRRGGSPDGESIKRRLSKALLLLLTEGAPQRRGPGGTRARRVHGVAPA</sequence>